<protein>
    <submittedName>
        <fullName evidence="1">Uncharacterized protein</fullName>
    </submittedName>
</protein>
<reference evidence="1" key="1">
    <citation type="submission" date="2012-03" db="EMBL/GenBank/DDBJ databases">
        <title>Functional metagenomics reveals considerable lignocellulase gene clusters in the gut microbiome of a wood-feeding higher termite.</title>
        <authorList>
            <person name="Liu N."/>
        </authorList>
    </citation>
    <scope>NUCLEOTIDE SEQUENCE</scope>
</reference>
<dbReference type="EMBL" id="JQ844295">
    <property type="protein sequence ID" value="AGS54357.1"/>
    <property type="molecule type" value="Genomic_DNA"/>
</dbReference>
<evidence type="ECO:0000313" key="1">
    <source>
        <dbReference type="EMBL" id="AGS54357.1"/>
    </source>
</evidence>
<sequence length="137" mass="14628">MFGIGAGATIKGTFADEDWEGVPERVKTALNAAFAEGNLMDKGRFRNLFGDNDVTIIMEKTTEYNHYKVVDGEFTTLYLNIASPLSVDDITAAVTAARNEEAAMAKVPPKGMGNDMKPAIYAAYGAVAGNAAYHLTA</sequence>
<proteinExistence type="predicted"/>
<organism evidence="1">
    <name type="scientific">uncultured bacterium contig00015</name>
    <dbReference type="NCBI Taxonomy" id="1181506"/>
    <lineage>
        <taxon>Bacteria</taxon>
        <taxon>environmental samples</taxon>
    </lineage>
</organism>
<name>A0A806KI37_9BACT</name>
<accession>A0A806KI37</accession>
<dbReference type="AlphaFoldDB" id="A0A806KI37"/>